<proteinExistence type="predicted"/>
<gene>
    <name evidence="1" type="ORF">LV82_02413</name>
</gene>
<dbReference type="InterPro" id="IPR021335">
    <property type="entry name" value="DUF2948"/>
</dbReference>
<dbReference type="EMBL" id="PRDS01000008">
    <property type="protein sequence ID" value="PPB79857.1"/>
    <property type="molecule type" value="Genomic_DNA"/>
</dbReference>
<evidence type="ECO:0000313" key="1">
    <source>
        <dbReference type="EMBL" id="PPB79857.1"/>
    </source>
</evidence>
<sequence length="159" mass="17512">MVEDARFEDADDRPLRLRAESAEDMPVIAALVQDAILTMADMAWQPRRHRLAFLVNRFRWEDREAAERAGRPYERVRALLVIDGVLRVASTGIDRSDKDAVLSILDIAWHPAEDGAGRVEITLAGDGAIAATVECLDVTLQDVTRPYAAPSGKAPAHPD</sequence>
<dbReference type="Pfam" id="PF11164">
    <property type="entry name" value="DUF2948"/>
    <property type="match status" value="1"/>
</dbReference>
<keyword evidence="2" id="KW-1185">Reference proteome</keyword>
<organism evidence="1 2">
    <name type="scientific">Albidovulum inexpectatum</name>
    <dbReference type="NCBI Taxonomy" id="196587"/>
    <lineage>
        <taxon>Bacteria</taxon>
        <taxon>Pseudomonadati</taxon>
        <taxon>Pseudomonadota</taxon>
        <taxon>Alphaproteobacteria</taxon>
        <taxon>Rhodobacterales</taxon>
        <taxon>Paracoccaceae</taxon>
        <taxon>Albidovulum</taxon>
    </lineage>
</organism>
<dbReference type="Proteomes" id="UP000239736">
    <property type="component" value="Unassembled WGS sequence"/>
</dbReference>
<evidence type="ECO:0008006" key="3">
    <source>
        <dbReference type="Google" id="ProtNLM"/>
    </source>
</evidence>
<reference evidence="1 2" key="1">
    <citation type="submission" date="2018-01" db="EMBL/GenBank/DDBJ databases">
        <title>Genomic Encyclopedia of Archaeal and Bacterial Type Strains, Phase II (KMG-II): from individual species to whole genera.</title>
        <authorList>
            <person name="Goeker M."/>
        </authorList>
    </citation>
    <scope>NUCLEOTIDE SEQUENCE [LARGE SCALE GENOMIC DNA]</scope>
    <source>
        <strain evidence="1 2">DSM 12048</strain>
    </source>
</reference>
<name>A0A2S5JED7_9RHOB</name>
<accession>A0A2S5JED7</accession>
<comment type="caution">
    <text evidence="1">The sequence shown here is derived from an EMBL/GenBank/DDBJ whole genome shotgun (WGS) entry which is preliminary data.</text>
</comment>
<evidence type="ECO:0000313" key="2">
    <source>
        <dbReference type="Proteomes" id="UP000239736"/>
    </source>
</evidence>
<protein>
    <recommendedName>
        <fullName evidence="3">DUF2948 family protein</fullName>
    </recommendedName>
</protein>
<dbReference type="AlphaFoldDB" id="A0A2S5JED7"/>